<dbReference type="GO" id="GO:0030288">
    <property type="term" value="C:outer membrane-bounded periplasmic space"/>
    <property type="evidence" value="ECO:0007669"/>
    <property type="project" value="InterPro"/>
</dbReference>
<dbReference type="OrthoDB" id="9771186at2"/>
<reference evidence="4" key="1">
    <citation type="submission" date="2014-12" db="EMBL/GenBank/DDBJ databases">
        <title>Complete genome sequence of a multi-drug resistant Klebsiella pneumoniae.</title>
        <authorList>
            <person name="Hua X."/>
            <person name="Chen Q."/>
            <person name="Li X."/>
            <person name="Feng Y."/>
            <person name="Ruan Z."/>
            <person name="Yu Y."/>
        </authorList>
    </citation>
    <scope>NUCLEOTIDE SEQUENCE [LARGE SCALE GENOMIC DNA]</scope>
    <source>
        <strain evidence="4">5.12</strain>
    </source>
</reference>
<organism evidence="3 4">
    <name type="scientific">Alteromonas pelagimontana</name>
    <dbReference type="NCBI Taxonomy" id="1858656"/>
    <lineage>
        <taxon>Bacteria</taxon>
        <taxon>Pseudomonadati</taxon>
        <taxon>Pseudomonadota</taxon>
        <taxon>Gammaproteobacteria</taxon>
        <taxon>Alteromonadales</taxon>
        <taxon>Alteromonadaceae</taxon>
        <taxon>Alteromonas/Salinimonas group</taxon>
        <taxon>Alteromonas</taxon>
    </lineage>
</organism>
<dbReference type="PANTHER" id="PTHR33376:SF2">
    <property type="entry name" value="DICARBOXYLATE-BINDING PERIPLASMIC PROTEIN"/>
    <property type="match status" value="1"/>
</dbReference>
<keyword evidence="4" id="KW-1185">Reference proteome</keyword>
<accession>A0A6M4MD59</accession>
<dbReference type="NCBIfam" id="NF037995">
    <property type="entry name" value="TRAP_S1"/>
    <property type="match status" value="1"/>
</dbReference>
<evidence type="ECO:0000313" key="4">
    <source>
        <dbReference type="Proteomes" id="UP000219285"/>
    </source>
</evidence>
<dbReference type="Proteomes" id="UP000219285">
    <property type="component" value="Chromosome"/>
</dbReference>
<evidence type="ECO:0000313" key="3">
    <source>
        <dbReference type="EMBL" id="QJR81124.1"/>
    </source>
</evidence>
<gene>
    <name evidence="3" type="ORF">CA267_010210</name>
</gene>
<keyword evidence="1 2" id="KW-0732">Signal</keyword>
<sequence>MFWLKVLCRPLIIVLTALLVACSYHTEDSDKVILRLGHTLDTQHSVHKAMVYLGERLKFYSNGKMVVDIYPGSQLGTEREMVELLQIGSLSMTKVSASPLEGFAPEMQIFSIPYVFRDNEHFWNVLNSPIGDELLSGLDAFKLKGLGYYDAGSRSFYTNDRPVHTPKDLKGLKIRVLNSPTAVKTVRALGAAATPVAWGELYTALQQGVVDGAENNPPSYYLSRHYEISRYYSLDEHTSVPDVMLCSSRVWNNLTPQQQQWLQQAMDDSVVYQRKLWQESTRESLEKVIADGVEVIYPDKQPFVDAVQPFHETFAGTEVGDLLEKIKAM</sequence>
<dbReference type="RefSeq" id="WP_075607582.1">
    <property type="nucleotide sequence ID" value="NZ_CP052766.1"/>
</dbReference>
<dbReference type="Pfam" id="PF03480">
    <property type="entry name" value="DctP"/>
    <property type="match status" value="1"/>
</dbReference>
<dbReference type="Gene3D" id="3.40.190.170">
    <property type="entry name" value="Bacterial extracellular solute-binding protein, family 7"/>
    <property type="match status" value="1"/>
</dbReference>
<dbReference type="PANTHER" id="PTHR33376">
    <property type="match status" value="1"/>
</dbReference>
<dbReference type="PROSITE" id="PS51257">
    <property type="entry name" value="PROKAR_LIPOPROTEIN"/>
    <property type="match status" value="1"/>
</dbReference>
<dbReference type="InterPro" id="IPR038404">
    <property type="entry name" value="TRAP_DctP_sf"/>
</dbReference>
<proteinExistence type="predicted"/>
<name>A0A6M4MD59_9ALTE</name>
<dbReference type="SUPFAM" id="SSF53850">
    <property type="entry name" value="Periplasmic binding protein-like II"/>
    <property type="match status" value="1"/>
</dbReference>
<feature type="signal peptide" evidence="2">
    <location>
        <begin position="1"/>
        <end position="26"/>
    </location>
</feature>
<dbReference type="InterPro" id="IPR018389">
    <property type="entry name" value="DctP_fam"/>
</dbReference>
<dbReference type="CDD" id="cd13671">
    <property type="entry name" value="PBP2_TRAP_SBP_like_3"/>
    <property type="match status" value="1"/>
</dbReference>
<feature type="chain" id="PRO_5028811421" evidence="2">
    <location>
        <begin position="27"/>
        <end position="329"/>
    </location>
</feature>
<dbReference type="EMBL" id="CP052766">
    <property type="protein sequence ID" value="QJR81124.1"/>
    <property type="molecule type" value="Genomic_DNA"/>
</dbReference>
<dbReference type="PIRSF" id="PIRSF006470">
    <property type="entry name" value="DctB"/>
    <property type="match status" value="1"/>
</dbReference>
<dbReference type="GO" id="GO:0030246">
    <property type="term" value="F:carbohydrate binding"/>
    <property type="evidence" value="ECO:0007669"/>
    <property type="project" value="TreeGrafter"/>
</dbReference>
<dbReference type="KEGG" id="apel:CA267_010210"/>
<dbReference type="GO" id="GO:0055085">
    <property type="term" value="P:transmembrane transport"/>
    <property type="evidence" value="ECO:0007669"/>
    <property type="project" value="InterPro"/>
</dbReference>
<evidence type="ECO:0000256" key="1">
    <source>
        <dbReference type="ARBA" id="ARBA00022729"/>
    </source>
</evidence>
<dbReference type="InterPro" id="IPR004682">
    <property type="entry name" value="TRAP_DctP"/>
</dbReference>
<protein>
    <submittedName>
        <fullName evidence="3">TRAP transporter substrate-binding protein</fullName>
    </submittedName>
</protein>
<reference evidence="3 4" key="2">
    <citation type="submission" date="2020-04" db="EMBL/GenBank/DDBJ databases">
        <title>Complete genome sequence of Alteromonas pelagimontana 5.12T.</title>
        <authorList>
            <person name="Sinha R.K."/>
            <person name="Krishnan K.P."/>
            <person name="Kurian J.P."/>
        </authorList>
    </citation>
    <scope>NUCLEOTIDE SEQUENCE [LARGE SCALE GENOMIC DNA]</scope>
    <source>
        <strain evidence="3 4">5.12</strain>
    </source>
</reference>
<dbReference type="NCBIfam" id="TIGR00787">
    <property type="entry name" value="dctP"/>
    <property type="match status" value="1"/>
</dbReference>
<dbReference type="AlphaFoldDB" id="A0A6M4MD59"/>
<evidence type="ECO:0000256" key="2">
    <source>
        <dbReference type="SAM" id="SignalP"/>
    </source>
</evidence>